<dbReference type="STRING" id="43700.ENSMALP00000020467"/>
<evidence type="ECO:0000256" key="1">
    <source>
        <dbReference type="ARBA" id="ARBA00010094"/>
    </source>
</evidence>
<protein>
    <recommendedName>
        <fullName evidence="7">Synaptonemal complex central element protein 1</fullName>
    </recommendedName>
</protein>
<proteinExistence type="inferred from homology"/>
<dbReference type="Proteomes" id="UP000261600">
    <property type="component" value="Unplaced"/>
</dbReference>
<keyword evidence="2 4" id="KW-0175">Coiled coil</keyword>
<evidence type="ECO:0008006" key="7">
    <source>
        <dbReference type="Google" id="ProtNLM"/>
    </source>
</evidence>
<dbReference type="Ensembl" id="ENSMALT00000020866.1">
    <property type="protein sequence ID" value="ENSMALP00000020467.1"/>
    <property type="gene ID" value="ENSMALG00000014307.1"/>
</dbReference>
<feature type="coiled-coil region" evidence="4">
    <location>
        <begin position="102"/>
        <end position="140"/>
    </location>
</feature>
<dbReference type="InterPro" id="IPR026676">
    <property type="entry name" value="SYCE1"/>
</dbReference>
<dbReference type="PANTHER" id="PTHR21731">
    <property type="entry name" value="SYNAPTONEMAL COMPLEX CENTRAL ELEMENT PROTEIN 1-LIKE"/>
    <property type="match status" value="1"/>
</dbReference>
<reference evidence="5" key="2">
    <citation type="submission" date="2025-09" db="UniProtKB">
        <authorList>
            <consortium name="Ensembl"/>
        </authorList>
    </citation>
    <scope>IDENTIFICATION</scope>
</reference>
<dbReference type="RefSeq" id="XP_020462527.1">
    <property type="nucleotide sequence ID" value="XM_020606871.1"/>
</dbReference>
<sequence length="204" mass="23929">MSEFNIAELTVTTLTGGGEMQEPKLEELRVKLGRLQEGKRTLEAEVKELKAVSESLLKELATLQTESYQLERIHKEKEELCRKLQFQCEASEQGSTQQVKQNKKYEELLEQYRCEIQEFKLKHRKQRIKFENQLRQLIEQHKNLHSAFTPERLQDEIKCAENIKSQLLSAEQLKLAQLHRLDEELQERKKQQQLGIAATETQVA</sequence>
<dbReference type="Pfam" id="PF15233">
    <property type="entry name" value="SYCE1"/>
    <property type="match status" value="1"/>
</dbReference>
<dbReference type="PANTHER" id="PTHR21731:SF1">
    <property type="entry name" value="SYNAPTONEMAL COMPLEX CENTRAL ELEMENT PROTEIN 1-LIKE"/>
    <property type="match status" value="1"/>
</dbReference>
<dbReference type="OrthoDB" id="8931744at2759"/>
<dbReference type="GeneID" id="109963931"/>
<reference evidence="5" key="1">
    <citation type="submission" date="2025-08" db="UniProtKB">
        <authorList>
            <consortium name="Ensembl"/>
        </authorList>
    </citation>
    <scope>IDENTIFICATION</scope>
</reference>
<comment type="similarity">
    <text evidence="1">Belongs to the SYCE family.</text>
</comment>
<dbReference type="GO" id="GO:0000795">
    <property type="term" value="C:synaptonemal complex"/>
    <property type="evidence" value="ECO:0007669"/>
    <property type="project" value="InterPro"/>
</dbReference>
<dbReference type="AlphaFoldDB" id="A0A3Q3JYJ4"/>
<accession>A0A3Q3JYJ4</accession>
<keyword evidence="3" id="KW-0469">Meiosis</keyword>
<dbReference type="KEGG" id="malb:109963931"/>
<feature type="coiled-coil region" evidence="4">
    <location>
        <begin position="25"/>
        <end position="66"/>
    </location>
</feature>
<evidence type="ECO:0000256" key="4">
    <source>
        <dbReference type="SAM" id="Coils"/>
    </source>
</evidence>
<evidence type="ECO:0000256" key="3">
    <source>
        <dbReference type="ARBA" id="ARBA00023254"/>
    </source>
</evidence>
<evidence type="ECO:0000313" key="5">
    <source>
        <dbReference type="Ensembl" id="ENSMALP00000020467.1"/>
    </source>
</evidence>
<keyword evidence="6" id="KW-1185">Reference proteome</keyword>
<evidence type="ECO:0000256" key="2">
    <source>
        <dbReference type="ARBA" id="ARBA00023054"/>
    </source>
</evidence>
<organism evidence="5 6">
    <name type="scientific">Monopterus albus</name>
    <name type="common">Swamp eel</name>
    <dbReference type="NCBI Taxonomy" id="43700"/>
    <lineage>
        <taxon>Eukaryota</taxon>
        <taxon>Metazoa</taxon>
        <taxon>Chordata</taxon>
        <taxon>Craniata</taxon>
        <taxon>Vertebrata</taxon>
        <taxon>Euteleostomi</taxon>
        <taxon>Actinopterygii</taxon>
        <taxon>Neopterygii</taxon>
        <taxon>Teleostei</taxon>
        <taxon>Neoteleostei</taxon>
        <taxon>Acanthomorphata</taxon>
        <taxon>Anabantaria</taxon>
        <taxon>Synbranchiformes</taxon>
        <taxon>Synbranchidae</taxon>
        <taxon>Monopterus</taxon>
    </lineage>
</organism>
<dbReference type="GO" id="GO:0007130">
    <property type="term" value="P:synaptonemal complex assembly"/>
    <property type="evidence" value="ECO:0007669"/>
    <property type="project" value="InterPro"/>
</dbReference>
<name>A0A3Q3JYJ4_MONAL</name>
<evidence type="ECO:0000313" key="6">
    <source>
        <dbReference type="Proteomes" id="UP000261600"/>
    </source>
</evidence>